<evidence type="ECO:0000313" key="3">
    <source>
        <dbReference type="Proteomes" id="UP000248745"/>
    </source>
</evidence>
<dbReference type="SUPFAM" id="SSF46955">
    <property type="entry name" value="Putative DNA-binding domain"/>
    <property type="match status" value="1"/>
</dbReference>
<dbReference type="GO" id="GO:0003677">
    <property type="term" value="F:DNA binding"/>
    <property type="evidence" value="ECO:0007669"/>
    <property type="project" value="UniProtKB-KW"/>
</dbReference>
<feature type="domain" description="Helix-turn-helix" evidence="1">
    <location>
        <begin position="47"/>
        <end position="90"/>
    </location>
</feature>
<gene>
    <name evidence="2" type="ORF">DN068_00335</name>
</gene>
<evidence type="ECO:0000313" key="2">
    <source>
        <dbReference type="EMBL" id="PZF74680.1"/>
    </source>
</evidence>
<dbReference type="InterPro" id="IPR009061">
    <property type="entry name" value="DNA-bd_dom_put_sf"/>
</dbReference>
<dbReference type="InterPro" id="IPR041657">
    <property type="entry name" value="HTH_17"/>
</dbReference>
<dbReference type="EMBL" id="QKTW01000002">
    <property type="protein sequence ID" value="PZF74680.1"/>
    <property type="molecule type" value="Genomic_DNA"/>
</dbReference>
<dbReference type="Proteomes" id="UP000248745">
    <property type="component" value="Unassembled WGS sequence"/>
</dbReference>
<keyword evidence="2" id="KW-0238">DNA-binding</keyword>
<proteinExistence type="predicted"/>
<dbReference type="OrthoDB" id="679273at2"/>
<keyword evidence="3" id="KW-1185">Reference proteome</keyword>
<reference evidence="2 3" key="1">
    <citation type="submission" date="2018-06" db="EMBL/GenBank/DDBJ databases">
        <title>Mucibacter soli gen. nov., sp. nov., a new member of the family Chitinophagaceae producing mucin.</title>
        <authorList>
            <person name="Kim M.-K."/>
            <person name="Park S."/>
            <person name="Kim T.-S."/>
            <person name="Joung Y."/>
            <person name="Han J.-H."/>
            <person name="Kim S.B."/>
        </authorList>
    </citation>
    <scope>NUCLEOTIDE SEQUENCE [LARGE SCALE GENOMIC DNA]</scope>
    <source>
        <strain evidence="2 3">R1-15</strain>
    </source>
</reference>
<sequence>MENIDITSLEQVPAGLTLLLKKIADIEHKISTPPQPTQQQSTTDALCTRKETARRLNITLATLNEYTKSGKIIAHRIGNRVLYKEADIQNALSQIITTKR</sequence>
<comment type="caution">
    <text evidence="2">The sequence shown here is derived from an EMBL/GenBank/DDBJ whole genome shotgun (WGS) entry which is preliminary data.</text>
</comment>
<protein>
    <submittedName>
        <fullName evidence="2">DNA-binding protein</fullName>
    </submittedName>
</protein>
<evidence type="ECO:0000259" key="1">
    <source>
        <dbReference type="Pfam" id="PF12728"/>
    </source>
</evidence>
<dbReference type="Pfam" id="PF12728">
    <property type="entry name" value="HTH_17"/>
    <property type="match status" value="1"/>
</dbReference>
<dbReference type="RefSeq" id="WP_110996886.1">
    <property type="nucleotide sequence ID" value="NZ_QKTW01000002.1"/>
</dbReference>
<name>A0A2W2AQI6_9BACT</name>
<accession>A0A2W2AQI6</accession>
<dbReference type="AlphaFoldDB" id="A0A2W2AQI6"/>
<organism evidence="2 3">
    <name type="scientific">Taibaiella soli</name>
    <dbReference type="NCBI Taxonomy" id="1649169"/>
    <lineage>
        <taxon>Bacteria</taxon>
        <taxon>Pseudomonadati</taxon>
        <taxon>Bacteroidota</taxon>
        <taxon>Chitinophagia</taxon>
        <taxon>Chitinophagales</taxon>
        <taxon>Chitinophagaceae</taxon>
        <taxon>Taibaiella</taxon>
    </lineage>
</organism>